<gene>
    <name evidence="2" type="ORF">MYCIT1_LOCUS14768</name>
</gene>
<proteinExistence type="predicted"/>
<evidence type="ECO:0000313" key="3">
    <source>
        <dbReference type="Proteomes" id="UP001295794"/>
    </source>
</evidence>
<sequence>TRAGTADLGERKIAASPRDGRAHRKTSPPTTVSTRREVLSSATAHVANVGPGSVTREGEEGLSRGARV</sequence>
<organism evidence="2 3">
    <name type="scientific">Mycena citricolor</name>
    <dbReference type="NCBI Taxonomy" id="2018698"/>
    <lineage>
        <taxon>Eukaryota</taxon>
        <taxon>Fungi</taxon>
        <taxon>Dikarya</taxon>
        <taxon>Basidiomycota</taxon>
        <taxon>Agaricomycotina</taxon>
        <taxon>Agaricomycetes</taxon>
        <taxon>Agaricomycetidae</taxon>
        <taxon>Agaricales</taxon>
        <taxon>Marasmiineae</taxon>
        <taxon>Mycenaceae</taxon>
        <taxon>Mycena</taxon>
    </lineage>
</organism>
<feature type="region of interest" description="Disordered" evidence="1">
    <location>
        <begin position="1"/>
        <end position="68"/>
    </location>
</feature>
<dbReference type="EMBL" id="CAVNYO010000166">
    <property type="protein sequence ID" value="CAK5270391.1"/>
    <property type="molecule type" value="Genomic_DNA"/>
</dbReference>
<evidence type="ECO:0000256" key="1">
    <source>
        <dbReference type="SAM" id="MobiDB-lite"/>
    </source>
</evidence>
<reference evidence="2" key="1">
    <citation type="submission" date="2023-11" db="EMBL/GenBank/DDBJ databases">
        <authorList>
            <person name="De Vega J J."/>
            <person name="De Vega J J."/>
        </authorList>
    </citation>
    <scope>NUCLEOTIDE SEQUENCE</scope>
</reference>
<protein>
    <submittedName>
        <fullName evidence="2">Uncharacterized protein</fullName>
    </submittedName>
</protein>
<name>A0AAD2H7V5_9AGAR</name>
<evidence type="ECO:0000313" key="2">
    <source>
        <dbReference type="EMBL" id="CAK5270391.1"/>
    </source>
</evidence>
<keyword evidence="3" id="KW-1185">Reference proteome</keyword>
<dbReference type="AlphaFoldDB" id="A0AAD2H7V5"/>
<comment type="caution">
    <text evidence="2">The sequence shown here is derived from an EMBL/GenBank/DDBJ whole genome shotgun (WGS) entry which is preliminary data.</text>
</comment>
<dbReference type="Proteomes" id="UP001295794">
    <property type="component" value="Unassembled WGS sequence"/>
</dbReference>
<feature type="non-terminal residue" evidence="2">
    <location>
        <position position="1"/>
    </location>
</feature>
<accession>A0AAD2H7V5</accession>